<dbReference type="RefSeq" id="WP_141611090.1">
    <property type="nucleotide sequence ID" value="NZ_VIGC02000021.1"/>
</dbReference>
<gene>
    <name evidence="1" type="ORF">FKZ61_15675</name>
</gene>
<keyword evidence="2" id="KW-1185">Reference proteome</keyword>
<dbReference type="AlphaFoldDB" id="A0A540VD54"/>
<organism evidence="1 2">
    <name type="scientific">Litorilinea aerophila</name>
    <dbReference type="NCBI Taxonomy" id="1204385"/>
    <lineage>
        <taxon>Bacteria</taxon>
        <taxon>Bacillati</taxon>
        <taxon>Chloroflexota</taxon>
        <taxon>Caldilineae</taxon>
        <taxon>Caldilineales</taxon>
        <taxon>Caldilineaceae</taxon>
        <taxon>Litorilinea</taxon>
    </lineage>
</organism>
<dbReference type="GO" id="GO:0009432">
    <property type="term" value="P:SOS response"/>
    <property type="evidence" value="ECO:0007669"/>
    <property type="project" value="TreeGrafter"/>
</dbReference>
<dbReference type="GO" id="GO:0005737">
    <property type="term" value="C:cytoplasm"/>
    <property type="evidence" value="ECO:0007669"/>
    <property type="project" value="TreeGrafter"/>
</dbReference>
<reference evidence="1 2" key="1">
    <citation type="submission" date="2019-06" db="EMBL/GenBank/DDBJ databases">
        <title>Genome sequence of Litorilinea aerophila BAA-2444.</title>
        <authorList>
            <person name="Maclea K.S."/>
            <person name="Maurais E.G."/>
            <person name="Iannazzi L.C."/>
        </authorList>
    </citation>
    <scope>NUCLEOTIDE SEQUENCE [LARGE SCALE GENOMIC DNA]</scope>
    <source>
        <strain evidence="1 2">ATCC BAA-2444</strain>
    </source>
</reference>
<dbReference type="OrthoDB" id="24041at2"/>
<proteinExistence type="predicted"/>
<comment type="caution">
    <text evidence="1">The sequence shown here is derived from an EMBL/GenBank/DDBJ whole genome shotgun (WGS) entry which is preliminary data.</text>
</comment>
<dbReference type="EMBL" id="VIGC01000021">
    <property type="protein sequence ID" value="TQE94698.1"/>
    <property type="molecule type" value="Genomic_DNA"/>
</dbReference>
<accession>A0A540VD54</accession>
<dbReference type="Proteomes" id="UP000317371">
    <property type="component" value="Unassembled WGS sequence"/>
</dbReference>
<dbReference type="PANTHER" id="PTHR21621">
    <property type="entry name" value="RIBOSOMAL PROTEIN S6 MODIFICATION PROTEIN"/>
    <property type="match status" value="1"/>
</dbReference>
<dbReference type="PANTHER" id="PTHR21621:SF0">
    <property type="entry name" value="BETA-CITRYLGLUTAMATE SYNTHASE B-RELATED"/>
    <property type="match status" value="1"/>
</dbReference>
<evidence type="ECO:0000313" key="1">
    <source>
        <dbReference type="EMBL" id="TQE94698.1"/>
    </source>
</evidence>
<dbReference type="InParanoid" id="A0A540VD54"/>
<dbReference type="SUPFAM" id="SSF56059">
    <property type="entry name" value="Glutathione synthetase ATP-binding domain-like"/>
    <property type="match status" value="1"/>
</dbReference>
<name>A0A540VD54_9CHLR</name>
<dbReference type="Gene3D" id="3.30.470.20">
    <property type="entry name" value="ATP-grasp fold, B domain"/>
    <property type="match status" value="1"/>
</dbReference>
<evidence type="ECO:0008006" key="3">
    <source>
        <dbReference type="Google" id="ProtNLM"/>
    </source>
</evidence>
<sequence>MSQVKKIGLLVGSEWSFPPAFLEEVNSRETDVVAEFVLLGGIRMDAACEFAVLIDRISHEVPYYRTYLKHAMLQGAYVINNPFWWSADDKFFQASLAHALGVTIPRTVLLPMKAYPAGVTGESLRNLAYPLNWQEIVSYVGLPAVLKDVQGGLTRMYRVDSLEELIQAYDRTGQACMMVQQYITDADYVRCLCIGPEEVLPLRYDPEARTYLTDASPLPAEQEAQLRSIAHRLNQALGYDVNCVEFAIQDGQPYVVDFMNPAPDLGINHLTPSYFHRAVKALADFAIAMAQTPTPQPREFRWSALLG</sequence>
<evidence type="ECO:0000313" key="2">
    <source>
        <dbReference type="Proteomes" id="UP000317371"/>
    </source>
</evidence>
<protein>
    <recommendedName>
        <fullName evidence="3">ATP-grasp domain-containing protein</fullName>
    </recommendedName>
</protein>
<dbReference type="GO" id="GO:0018169">
    <property type="term" value="F:ribosomal S6-glutamic acid ligase activity"/>
    <property type="evidence" value="ECO:0007669"/>
    <property type="project" value="TreeGrafter"/>
</dbReference>